<sequence length="54" mass="6240">MSIISFEEKRREKNAKQILSIPVYENLCINDKGELIGNVIDYVDMPKELIKEGD</sequence>
<organism evidence="1 2">
    <name type="scientific">Oceanobacillus picturae</name>
    <dbReference type="NCBI Taxonomy" id="171693"/>
    <lineage>
        <taxon>Bacteria</taxon>
        <taxon>Bacillati</taxon>
        <taxon>Bacillota</taxon>
        <taxon>Bacilli</taxon>
        <taxon>Bacillales</taxon>
        <taxon>Bacillaceae</taxon>
        <taxon>Oceanobacillus</taxon>
    </lineage>
</organism>
<dbReference type="RefSeq" id="WP_193751980.1">
    <property type="nucleotide sequence ID" value="NZ_BBXV01000023.1"/>
</dbReference>
<gene>
    <name evidence="1" type="ORF">OPHB3_1919</name>
</gene>
<comment type="caution">
    <text evidence="1">The sequence shown here is derived from an EMBL/GenBank/DDBJ whole genome shotgun (WGS) entry which is preliminary data.</text>
</comment>
<protein>
    <submittedName>
        <fullName evidence="1">S-adenosylmethionine synthetase</fullName>
    </submittedName>
</protein>
<dbReference type="EMBL" id="BBXV01000023">
    <property type="protein sequence ID" value="GAQ17980.1"/>
    <property type="molecule type" value="Genomic_DNA"/>
</dbReference>
<name>A0A0U9HG83_9BACI</name>
<evidence type="ECO:0000313" key="1">
    <source>
        <dbReference type="EMBL" id="GAQ17980.1"/>
    </source>
</evidence>
<evidence type="ECO:0000313" key="2">
    <source>
        <dbReference type="Proteomes" id="UP000052946"/>
    </source>
</evidence>
<reference evidence="2" key="1">
    <citation type="submission" date="2015-07" db="EMBL/GenBank/DDBJ databases">
        <title>Draft Genome Sequence of Oceanobacillus picturae Heshi-B3 that Was Isolated from Fermented Rice Bran with Aging Salted Mackerel, Which Was Named Heshiko as Traditional Fermented Seafood in Japan.</title>
        <authorList>
            <person name="Akuzawa S."/>
            <person name="Nakagawa J."/>
            <person name="Kanekatsu T."/>
            <person name="Kanesaki Y."/>
            <person name="Suzuki T."/>
        </authorList>
    </citation>
    <scope>NUCLEOTIDE SEQUENCE [LARGE SCALE GENOMIC DNA]</scope>
    <source>
        <strain evidence="2">Heshi-B3</strain>
    </source>
</reference>
<proteinExistence type="predicted"/>
<dbReference type="AlphaFoldDB" id="A0A0U9HG83"/>
<dbReference type="Proteomes" id="UP000052946">
    <property type="component" value="Unassembled WGS sequence"/>
</dbReference>
<reference evidence="1 2" key="2">
    <citation type="journal article" date="2016" name="Genome Announc.">
        <title>Draft Genome Sequence of Oceanobacillus picturae Heshi-B3, Isolated from Fermented Rice Bran in a Traditional Japanese Seafood Dish.</title>
        <authorList>
            <person name="Akuzawa S."/>
            <person name="Nagaoka J."/>
            <person name="Kanekatsu M."/>
            <person name="Kanesaki Y."/>
            <person name="Suzuki T."/>
        </authorList>
    </citation>
    <scope>NUCLEOTIDE SEQUENCE [LARGE SCALE GENOMIC DNA]</scope>
    <source>
        <strain evidence="1 2">Heshi-B3</strain>
    </source>
</reference>
<accession>A0A0U9HG83</accession>